<proteinExistence type="inferred from homology"/>
<evidence type="ECO:0000259" key="7">
    <source>
        <dbReference type="PROSITE" id="PS51160"/>
    </source>
</evidence>
<dbReference type="Proteomes" id="UP000663499">
    <property type="component" value="Chromosome"/>
</dbReference>
<sequence>MSLKKYFKDVKNSYVLRQVQKIELPHFEEGPTVHQRLVFHGRVQKVGFRLEIFELSKKLGLSGWVRNQKDGSVEAQIHGEQNRIRFLIHFMESLKRAKVVAVDIIDLPVENDPIPFHIRTDEIP</sequence>
<evidence type="ECO:0000256" key="4">
    <source>
        <dbReference type="ARBA" id="ARBA00047645"/>
    </source>
</evidence>
<evidence type="ECO:0000256" key="6">
    <source>
        <dbReference type="RuleBase" id="RU004168"/>
    </source>
</evidence>
<evidence type="ECO:0000313" key="9">
    <source>
        <dbReference type="Proteomes" id="UP000663499"/>
    </source>
</evidence>
<evidence type="ECO:0000313" key="8">
    <source>
        <dbReference type="EMBL" id="QSX08565.1"/>
    </source>
</evidence>
<dbReference type="InterPro" id="IPR020456">
    <property type="entry name" value="Acylphosphatase"/>
</dbReference>
<organism evidence="8 9">
    <name type="scientific">Alkalibacter rhizosphaerae</name>
    <dbReference type="NCBI Taxonomy" id="2815577"/>
    <lineage>
        <taxon>Bacteria</taxon>
        <taxon>Bacillati</taxon>
        <taxon>Bacillota</taxon>
        <taxon>Clostridia</taxon>
        <taxon>Eubacteriales</taxon>
        <taxon>Eubacteriaceae</taxon>
        <taxon>Alkalibacter</taxon>
    </lineage>
</organism>
<dbReference type="PANTHER" id="PTHR47268">
    <property type="entry name" value="ACYLPHOSPHATASE"/>
    <property type="match status" value="1"/>
</dbReference>
<dbReference type="EMBL" id="CP071444">
    <property type="protein sequence ID" value="QSX08565.1"/>
    <property type="molecule type" value="Genomic_DNA"/>
</dbReference>
<evidence type="ECO:0000256" key="2">
    <source>
        <dbReference type="ARBA" id="ARBA00012150"/>
    </source>
</evidence>
<reference evidence="8" key="1">
    <citation type="submission" date="2021-03" db="EMBL/GenBank/DDBJ databases">
        <title>Alkalibacter marinus sp. nov., isolated from tidal flat sediment.</title>
        <authorList>
            <person name="Namirimu T."/>
            <person name="Yang J.-A."/>
            <person name="Yang S.-H."/>
            <person name="Kim Y.-J."/>
            <person name="Kwon K.K."/>
        </authorList>
    </citation>
    <scope>NUCLEOTIDE SEQUENCE</scope>
    <source>
        <strain evidence="8">ES005</strain>
    </source>
</reference>
<protein>
    <recommendedName>
        <fullName evidence="3 5">acylphosphatase</fullName>
        <ecNumber evidence="2 5">3.6.1.7</ecNumber>
    </recommendedName>
</protein>
<feature type="domain" description="Acylphosphatase-like" evidence="7">
    <location>
        <begin position="34"/>
        <end position="120"/>
    </location>
</feature>
<evidence type="ECO:0000256" key="3">
    <source>
        <dbReference type="ARBA" id="ARBA00015991"/>
    </source>
</evidence>
<comment type="similarity">
    <text evidence="1 6">Belongs to the acylphosphatase family.</text>
</comment>
<feature type="active site" evidence="5">
    <location>
        <position position="49"/>
    </location>
</feature>
<dbReference type="RefSeq" id="WP_207299906.1">
    <property type="nucleotide sequence ID" value="NZ_CP071444.1"/>
</dbReference>
<dbReference type="AlphaFoldDB" id="A0A974XH15"/>
<dbReference type="EC" id="3.6.1.7" evidence="2 5"/>
<dbReference type="PANTHER" id="PTHR47268:SF4">
    <property type="entry name" value="ACYLPHOSPHATASE"/>
    <property type="match status" value="1"/>
</dbReference>
<keyword evidence="5" id="KW-0378">Hydrolase</keyword>
<feature type="active site" evidence="5">
    <location>
        <position position="67"/>
    </location>
</feature>
<dbReference type="InterPro" id="IPR036046">
    <property type="entry name" value="Acylphosphatase-like_dom_sf"/>
</dbReference>
<evidence type="ECO:0000256" key="1">
    <source>
        <dbReference type="ARBA" id="ARBA00005614"/>
    </source>
</evidence>
<dbReference type="GO" id="GO:0003998">
    <property type="term" value="F:acylphosphatase activity"/>
    <property type="evidence" value="ECO:0007669"/>
    <property type="project" value="UniProtKB-EC"/>
</dbReference>
<dbReference type="PRINTS" id="PR00112">
    <property type="entry name" value="ACYLPHPHTASE"/>
</dbReference>
<dbReference type="SUPFAM" id="SSF54975">
    <property type="entry name" value="Acylphosphatase/BLUF domain-like"/>
    <property type="match status" value="1"/>
</dbReference>
<dbReference type="PROSITE" id="PS51160">
    <property type="entry name" value="ACYLPHOSPHATASE_3"/>
    <property type="match status" value="1"/>
</dbReference>
<evidence type="ECO:0000256" key="5">
    <source>
        <dbReference type="PROSITE-ProRule" id="PRU00520"/>
    </source>
</evidence>
<name>A0A974XH15_9FIRM</name>
<gene>
    <name evidence="8" type="ORF">J0B03_00270</name>
</gene>
<dbReference type="KEGG" id="alka:J0B03_00270"/>
<accession>A0A974XH15</accession>
<dbReference type="InterPro" id="IPR017968">
    <property type="entry name" value="Acylphosphatase_CS"/>
</dbReference>
<comment type="catalytic activity">
    <reaction evidence="4 5">
        <text>an acyl phosphate + H2O = a carboxylate + phosphate + H(+)</text>
        <dbReference type="Rhea" id="RHEA:14965"/>
        <dbReference type="ChEBI" id="CHEBI:15377"/>
        <dbReference type="ChEBI" id="CHEBI:15378"/>
        <dbReference type="ChEBI" id="CHEBI:29067"/>
        <dbReference type="ChEBI" id="CHEBI:43474"/>
        <dbReference type="ChEBI" id="CHEBI:59918"/>
        <dbReference type="EC" id="3.6.1.7"/>
    </reaction>
</comment>
<keyword evidence="9" id="KW-1185">Reference proteome</keyword>
<dbReference type="PROSITE" id="PS00151">
    <property type="entry name" value="ACYLPHOSPHATASE_2"/>
    <property type="match status" value="1"/>
</dbReference>
<dbReference type="Pfam" id="PF00708">
    <property type="entry name" value="Acylphosphatase"/>
    <property type="match status" value="1"/>
</dbReference>
<dbReference type="InterPro" id="IPR001792">
    <property type="entry name" value="Acylphosphatase-like_dom"/>
</dbReference>
<dbReference type="Gene3D" id="3.30.70.100">
    <property type="match status" value="1"/>
</dbReference>